<dbReference type="PROSITE" id="PS51029">
    <property type="entry name" value="MADF"/>
    <property type="match status" value="1"/>
</dbReference>
<dbReference type="Pfam" id="PF10545">
    <property type="entry name" value="MADF_DNA_bdg"/>
    <property type="match status" value="1"/>
</dbReference>
<proteinExistence type="predicted"/>
<dbReference type="InterPro" id="IPR006578">
    <property type="entry name" value="MADF-dom"/>
</dbReference>
<evidence type="ECO:0000259" key="2">
    <source>
        <dbReference type="PROSITE" id="PS51029"/>
    </source>
</evidence>
<accession>A0A2W1BU83</accession>
<feature type="compositionally biased region" description="Polar residues" evidence="1">
    <location>
        <begin position="99"/>
        <end position="112"/>
    </location>
</feature>
<dbReference type="EMBL" id="KZ149935">
    <property type="protein sequence ID" value="PZC77194.1"/>
    <property type="molecule type" value="Genomic_DNA"/>
</dbReference>
<dbReference type="PANTHER" id="PTHR12243">
    <property type="entry name" value="MADF DOMAIN TRANSCRIPTION FACTOR"/>
    <property type="match status" value="1"/>
</dbReference>
<name>A0A2W1BU83_HELAM</name>
<dbReference type="SMART" id="SM00595">
    <property type="entry name" value="MADF"/>
    <property type="match status" value="1"/>
</dbReference>
<feature type="region of interest" description="Disordered" evidence="1">
    <location>
        <begin position="99"/>
        <end position="145"/>
    </location>
</feature>
<dbReference type="PANTHER" id="PTHR12243:SF67">
    <property type="entry name" value="COREPRESSOR OF PANGOLIN, ISOFORM A-RELATED"/>
    <property type="match status" value="1"/>
</dbReference>
<sequence>MDVVQLIKLVKKHEFLYNQNHPSYRNTDLKNSTWELIGREMNECREACRLKWKTVRDGYIKYKKLSQMKNSKVSNYVWSTQLKFLDNYSYRIKGMSKCSSEQSEGSQTATQDVSPVQSPSPPPLVPLRSVPSTETNSPMQTDEELQSVIERNSSQWEQFKQIDSTDLLFLSYSGTFKKFSARQQALMKIELAKLFANAELEQLQSGQHSSQINNDDYSTLVVKTEFDDE</sequence>
<gene>
    <name evidence="3" type="primary">HaOG203672</name>
    <name evidence="3" type="ORF">B5X24_HaOG203672</name>
</gene>
<protein>
    <recommendedName>
        <fullName evidence="2">MADF domain-containing protein</fullName>
    </recommendedName>
</protein>
<feature type="domain" description="MADF" evidence="2">
    <location>
        <begin position="5"/>
        <end position="90"/>
    </location>
</feature>
<keyword evidence="4" id="KW-1185">Reference proteome</keyword>
<organism evidence="3 4">
    <name type="scientific">Helicoverpa armigera</name>
    <name type="common">Cotton bollworm</name>
    <name type="synonym">Heliothis armigera</name>
    <dbReference type="NCBI Taxonomy" id="29058"/>
    <lineage>
        <taxon>Eukaryota</taxon>
        <taxon>Metazoa</taxon>
        <taxon>Ecdysozoa</taxon>
        <taxon>Arthropoda</taxon>
        <taxon>Hexapoda</taxon>
        <taxon>Insecta</taxon>
        <taxon>Pterygota</taxon>
        <taxon>Neoptera</taxon>
        <taxon>Endopterygota</taxon>
        <taxon>Lepidoptera</taxon>
        <taxon>Glossata</taxon>
        <taxon>Ditrysia</taxon>
        <taxon>Noctuoidea</taxon>
        <taxon>Noctuidae</taxon>
        <taxon>Heliothinae</taxon>
        <taxon>Helicoverpa</taxon>
    </lineage>
</organism>
<dbReference type="InterPro" id="IPR039353">
    <property type="entry name" value="TF_Adf1"/>
</dbReference>
<evidence type="ECO:0000256" key="1">
    <source>
        <dbReference type="SAM" id="MobiDB-lite"/>
    </source>
</evidence>
<dbReference type="Proteomes" id="UP000249218">
    <property type="component" value="Unassembled WGS sequence"/>
</dbReference>
<dbReference type="AlphaFoldDB" id="A0A2W1BU83"/>
<reference evidence="3 4" key="1">
    <citation type="journal article" date="2017" name="BMC Biol.">
        <title>Genomic innovations, transcriptional plasticity and gene loss underlying the evolution and divergence of two highly polyphagous and invasive Helicoverpa pest species.</title>
        <authorList>
            <person name="Pearce S.L."/>
            <person name="Clarke D.F."/>
            <person name="East P.D."/>
            <person name="Elfekih S."/>
            <person name="Gordon K.H."/>
            <person name="Jermiin L.S."/>
            <person name="McGaughran A."/>
            <person name="Oakeshott J.G."/>
            <person name="Papanikolaou A."/>
            <person name="Perera O.P."/>
            <person name="Rane R.V."/>
            <person name="Richards S."/>
            <person name="Tay W.T."/>
            <person name="Walsh T.K."/>
            <person name="Anderson A."/>
            <person name="Anderson C.J."/>
            <person name="Asgari S."/>
            <person name="Board P.G."/>
            <person name="Bretschneider A."/>
            <person name="Campbell P.M."/>
            <person name="Chertemps T."/>
            <person name="Christeller J.T."/>
            <person name="Coppin C.W."/>
            <person name="Downes S.J."/>
            <person name="Duan G."/>
            <person name="Farnsworth C.A."/>
            <person name="Good R.T."/>
            <person name="Han L.B."/>
            <person name="Han Y.C."/>
            <person name="Hatje K."/>
            <person name="Horne I."/>
            <person name="Huang Y.P."/>
            <person name="Hughes D.S."/>
            <person name="Jacquin-Joly E."/>
            <person name="James W."/>
            <person name="Jhangiani S."/>
            <person name="Kollmar M."/>
            <person name="Kuwar S.S."/>
            <person name="Li S."/>
            <person name="Liu N.Y."/>
            <person name="Maibeche M.T."/>
            <person name="Miller J.R."/>
            <person name="Montagne N."/>
            <person name="Perry T."/>
            <person name="Qu J."/>
            <person name="Song S.V."/>
            <person name="Sutton G.G."/>
            <person name="Vogel H."/>
            <person name="Walenz B.P."/>
            <person name="Xu W."/>
            <person name="Zhang H.J."/>
            <person name="Zou Z."/>
            <person name="Batterham P."/>
            <person name="Edwards O.R."/>
            <person name="Feyereisen R."/>
            <person name="Gibbs R.A."/>
            <person name="Heckel D.G."/>
            <person name="McGrath A."/>
            <person name="Robin C."/>
            <person name="Scherer S.E."/>
            <person name="Worley K.C."/>
            <person name="Wu Y.D."/>
        </authorList>
    </citation>
    <scope>NUCLEOTIDE SEQUENCE [LARGE SCALE GENOMIC DNA]</scope>
    <source>
        <strain evidence="3">Harm_GR_Male_#8</strain>
        <tissue evidence="3">Whole organism</tissue>
    </source>
</reference>
<dbReference type="GO" id="GO:0005634">
    <property type="term" value="C:nucleus"/>
    <property type="evidence" value="ECO:0007669"/>
    <property type="project" value="TreeGrafter"/>
</dbReference>
<evidence type="ECO:0000313" key="3">
    <source>
        <dbReference type="EMBL" id="PZC77194.1"/>
    </source>
</evidence>
<dbReference type="GO" id="GO:0006357">
    <property type="term" value="P:regulation of transcription by RNA polymerase II"/>
    <property type="evidence" value="ECO:0007669"/>
    <property type="project" value="TreeGrafter"/>
</dbReference>
<dbReference type="GO" id="GO:0005667">
    <property type="term" value="C:transcription regulator complex"/>
    <property type="evidence" value="ECO:0007669"/>
    <property type="project" value="TreeGrafter"/>
</dbReference>
<evidence type="ECO:0000313" key="4">
    <source>
        <dbReference type="Proteomes" id="UP000249218"/>
    </source>
</evidence>